<dbReference type="AlphaFoldDB" id="Q0RVJ4"/>
<feature type="region of interest" description="Disordered" evidence="1">
    <location>
        <begin position="55"/>
        <end position="83"/>
    </location>
</feature>
<reference evidence="3" key="1">
    <citation type="journal article" date="2006" name="Proc. Natl. Acad. Sci. U.S.A.">
        <title>The complete genome of Rhodococcus sp. RHA1 provides insights into a catabolic powerhouse.</title>
        <authorList>
            <person name="McLeod M.P."/>
            <person name="Warren R.L."/>
            <person name="Hsiao W.W.L."/>
            <person name="Araki N."/>
            <person name="Myhre M."/>
            <person name="Fernandes C."/>
            <person name="Miyazawa D."/>
            <person name="Wong W."/>
            <person name="Lillquist A.L."/>
            <person name="Wang D."/>
            <person name="Dosanjh M."/>
            <person name="Hara H."/>
            <person name="Petrescu A."/>
            <person name="Morin R.D."/>
            <person name="Yang G."/>
            <person name="Stott J.M."/>
            <person name="Schein J.E."/>
            <person name="Shin H."/>
            <person name="Smailus D."/>
            <person name="Siddiqui A.S."/>
            <person name="Marra M.A."/>
            <person name="Jones S.J.M."/>
            <person name="Holt R."/>
            <person name="Brinkman F.S.L."/>
            <person name="Miyauchi K."/>
            <person name="Fukuda M."/>
            <person name="Davies J.E."/>
            <person name="Mohn W.W."/>
            <person name="Eltis L.D."/>
        </authorList>
    </citation>
    <scope>NUCLEOTIDE SEQUENCE [LARGE SCALE GENOMIC DNA]</scope>
    <source>
        <strain evidence="3">RHA1</strain>
    </source>
</reference>
<gene>
    <name evidence="2" type="ordered locus">RHA1_ro11045</name>
</gene>
<dbReference type="EMBL" id="CP000434">
    <property type="protein sequence ID" value="ABH00692.1"/>
    <property type="molecule type" value="Genomic_DNA"/>
</dbReference>
<geneLocation type="plasmid" evidence="2 3">
    <name>pRHL3</name>
</geneLocation>
<dbReference type="Proteomes" id="UP000008710">
    <property type="component" value="Plasmid pRHL3"/>
</dbReference>
<accession>Q0RVJ4</accession>
<dbReference type="HOGENOM" id="CLU_2540364_0_0_11"/>
<keyword evidence="2" id="KW-0614">Plasmid</keyword>
<evidence type="ECO:0000256" key="1">
    <source>
        <dbReference type="SAM" id="MobiDB-lite"/>
    </source>
</evidence>
<protein>
    <submittedName>
        <fullName evidence="2">Uncharacterized protein</fullName>
    </submittedName>
</protein>
<proteinExistence type="predicted"/>
<organism evidence="2 3">
    <name type="scientific">Rhodococcus jostii (strain RHA1)</name>
    <dbReference type="NCBI Taxonomy" id="101510"/>
    <lineage>
        <taxon>Bacteria</taxon>
        <taxon>Bacillati</taxon>
        <taxon>Actinomycetota</taxon>
        <taxon>Actinomycetes</taxon>
        <taxon>Mycobacteriales</taxon>
        <taxon>Nocardiaceae</taxon>
        <taxon>Rhodococcus</taxon>
    </lineage>
</organism>
<dbReference type="KEGG" id="rha:RHA1_ro11045"/>
<evidence type="ECO:0000313" key="3">
    <source>
        <dbReference type="Proteomes" id="UP000008710"/>
    </source>
</evidence>
<evidence type="ECO:0000313" key="2">
    <source>
        <dbReference type="EMBL" id="ABH00692.1"/>
    </source>
</evidence>
<sequence>MELPPARLRRAGGNLADESISPSRLVSLAPTSWQRWGWFPVVRLAETGGLHEPLEEHLSVGSPNPVPQSGSIVAACSSPRTAI</sequence>
<name>Q0RVJ4_RHOJR</name>